<comment type="similarity">
    <text evidence="1">Belongs to the SPATA6 family.</text>
</comment>
<gene>
    <name evidence="5" type="ORF">JD844_009259</name>
</gene>
<comment type="caution">
    <text evidence="5">The sequence shown here is derived from an EMBL/GenBank/DDBJ whole genome shotgun (WGS) entry which is preliminary data.</text>
</comment>
<dbReference type="PANTHER" id="PTHR16435">
    <property type="entry name" value="SPERMATOGENESIS-ASSOCIATED PROTEIN 6 SPATA6"/>
    <property type="match status" value="1"/>
</dbReference>
<evidence type="ECO:0000256" key="3">
    <source>
        <dbReference type="SAM" id="MobiDB-lite"/>
    </source>
</evidence>
<evidence type="ECO:0000256" key="2">
    <source>
        <dbReference type="ARBA" id="ARBA00022553"/>
    </source>
</evidence>
<dbReference type="EMBL" id="JAIPUX010000439">
    <property type="protein sequence ID" value="KAH0628307.1"/>
    <property type="molecule type" value="Genomic_DNA"/>
</dbReference>
<keyword evidence="2" id="KW-0597">Phosphoprotein</keyword>
<evidence type="ECO:0000313" key="5">
    <source>
        <dbReference type="EMBL" id="KAH0628307.1"/>
    </source>
</evidence>
<dbReference type="InterPro" id="IPR042769">
    <property type="entry name" value="SPATA6_fam"/>
</dbReference>
<keyword evidence="6" id="KW-1185">Reference proteome</keyword>
<evidence type="ECO:0000256" key="1">
    <source>
        <dbReference type="ARBA" id="ARBA00006215"/>
    </source>
</evidence>
<evidence type="ECO:0000313" key="6">
    <source>
        <dbReference type="Proteomes" id="UP000826234"/>
    </source>
</evidence>
<feature type="region of interest" description="Disordered" evidence="3">
    <location>
        <begin position="140"/>
        <end position="172"/>
    </location>
</feature>
<dbReference type="Pfam" id="PF14909">
    <property type="entry name" value="SPATA6"/>
    <property type="match status" value="1"/>
</dbReference>
<proteinExistence type="inferred from homology"/>
<evidence type="ECO:0000259" key="4">
    <source>
        <dbReference type="Pfam" id="PF14909"/>
    </source>
</evidence>
<sequence>MWFEKIFENATDPVAVVELLEKNVTKIRLSELIPSEKEELAFYKENTRDFLFPEPKLTPPYPGVDRELLMNTHPSFPGIAPKLEFSTRTTITELPLLPRRWYRDSNKTRIQRAASASLRRRSVSPARCRMARSKSCKRFTRTLRSRSSSPSSAKHLHEHHRESQQQQELSPLSLRSVKFKAEADHRPPFVVRHVDTSKTFAEQTSQHYRLIAGKQRVQQPRIYCSPNSSWEEINERVRNLLTSDEAQQRLSIGATDLEIDEVLERRSISLRSSPECDSMEKIYYS</sequence>
<feature type="domain" description="Spermatogenesis-associated protein 6 N-terminal" evidence="4">
    <location>
        <begin position="1"/>
        <end position="91"/>
    </location>
</feature>
<name>A0ABQ7TFS9_PHRPL</name>
<dbReference type="PANTHER" id="PTHR16435:SF5">
    <property type="entry name" value="SPERMATOGENESIS ASSOCIATED 6-LIKE PROTEIN"/>
    <property type="match status" value="1"/>
</dbReference>
<dbReference type="InterPro" id="IPR032732">
    <property type="entry name" value="SPATA6_N"/>
</dbReference>
<dbReference type="Proteomes" id="UP000826234">
    <property type="component" value="Unassembled WGS sequence"/>
</dbReference>
<organism evidence="5 6">
    <name type="scientific">Phrynosoma platyrhinos</name>
    <name type="common">Desert horned lizard</name>
    <dbReference type="NCBI Taxonomy" id="52577"/>
    <lineage>
        <taxon>Eukaryota</taxon>
        <taxon>Metazoa</taxon>
        <taxon>Chordata</taxon>
        <taxon>Craniata</taxon>
        <taxon>Vertebrata</taxon>
        <taxon>Euteleostomi</taxon>
        <taxon>Lepidosauria</taxon>
        <taxon>Squamata</taxon>
        <taxon>Bifurcata</taxon>
        <taxon>Unidentata</taxon>
        <taxon>Episquamata</taxon>
        <taxon>Toxicofera</taxon>
        <taxon>Iguania</taxon>
        <taxon>Phrynosomatidae</taxon>
        <taxon>Phrynosomatinae</taxon>
        <taxon>Phrynosoma</taxon>
    </lineage>
</organism>
<accession>A0ABQ7TFS9</accession>
<reference evidence="5 6" key="1">
    <citation type="journal article" date="2022" name="Gigascience">
        <title>A chromosome-level genome assembly and annotation of the desert horned lizard, Phrynosoma platyrhinos, provides insight into chromosomal rearrangements among reptiles.</title>
        <authorList>
            <person name="Koochekian N."/>
            <person name="Ascanio A."/>
            <person name="Farleigh K."/>
            <person name="Card D.C."/>
            <person name="Schield D.R."/>
            <person name="Castoe T.A."/>
            <person name="Jezkova T."/>
        </authorList>
    </citation>
    <scope>NUCLEOTIDE SEQUENCE [LARGE SCALE GENOMIC DNA]</scope>
    <source>
        <strain evidence="5">NK-2021</strain>
    </source>
</reference>
<protein>
    <recommendedName>
        <fullName evidence="4">Spermatogenesis-associated protein 6 N-terminal domain-containing protein</fullName>
    </recommendedName>
</protein>